<feature type="repeat" description="TPR" evidence="1">
    <location>
        <begin position="437"/>
        <end position="470"/>
    </location>
</feature>
<evidence type="ECO:0000313" key="5">
    <source>
        <dbReference type="Proteomes" id="UP000054248"/>
    </source>
</evidence>
<dbReference type="Pfam" id="PF00069">
    <property type="entry name" value="Pkinase"/>
    <property type="match status" value="1"/>
</dbReference>
<keyword evidence="5" id="KW-1185">Reference proteome</keyword>
<feature type="compositionally biased region" description="Basic and acidic residues" evidence="2">
    <location>
        <begin position="20"/>
        <end position="31"/>
    </location>
</feature>
<feature type="domain" description="Protein kinase" evidence="3">
    <location>
        <begin position="1"/>
        <end position="360"/>
    </location>
</feature>
<dbReference type="STRING" id="1051891.A0A0C3QP11"/>
<evidence type="ECO:0000256" key="2">
    <source>
        <dbReference type="SAM" id="MobiDB-lite"/>
    </source>
</evidence>
<dbReference type="PANTHER" id="PTHR10098">
    <property type="entry name" value="RAPSYN-RELATED"/>
    <property type="match status" value="1"/>
</dbReference>
<dbReference type="Proteomes" id="UP000054248">
    <property type="component" value="Unassembled WGS sequence"/>
</dbReference>
<gene>
    <name evidence="4" type="ORF">M407DRAFT_20974</name>
</gene>
<dbReference type="InterPro" id="IPR011990">
    <property type="entry name" value="TPR-like_helical_dom_sf"/>
</dbReference>
<dbReference type="InterPro" id="IPR011009">
    <property type="entry name" value="Kinase-like_dom_sf"/>
</dbReference>
<sequence>MSNPSPQSFEAGAQANDAGAQREAKSLEQRLEGISLNHPQPKTDRQEPNRIKLSACTLDDGNSLEPAKQVAVKKFVLNENIDEEKLLRTFANELCIVDGLDHSHIVRIFGFVEDTNSRIAWLVFPWEANDNIREFLLSGKWELPERVSLIKDVASGLEYLHGRQPPIRRGDLKSLNILVNANHRAVITDFGSARIQTEARRYDSTSVLRSRQAASTNSNPPRYDGCPEVTLSATNAELTLTGPSWSFRWAAPEILNDEEPCLASDIWALGWIAWEVVTDNYPPPPEAKTNQSITLKVIQGLLPSLHEDGQLSQIGRLCDVMVKCWKLSRRSDYLQPNAWKHFDESSRSDGISQVRPAALLVQLGDTHRLQSRYEEALKFFEEGFAVTQSPGDESQSAYALYLAGHCHRRLFSYDHAEKSSSQALAIYTSIGNSAGQAITFRGLGDIYLARSNYAKAKEYYNQALTVSTSIGARIVRANTLLGLGQISRAQSNSADAEDFYTQALAICISIKDRVGQANTLWRLRQIHQGKSDSARAEEIFKQALARFTSLGSSFGRANVWRGLGAIHLAQSDYSAAEESFNHALIISTSTGNSSIPAAIALQRLGKIHQARSNYAEAEGSYTQALAIYTTTGHILNRTNMLLALGEVLLRQSRYSEVKSLLDHAVQVANQIDYKWAHNPSKELIAEVVEAEKSSTESLP</sequence>
<dbReference type="Pfam" id="PF13374">
    <property type="entry name" value="TPR_10"/>
    <property type="match status" value="1"/>
</dbReference>
<dbReference type="SMART" id="SM00220">
    <property type="entry name" value="S_TKc"/>
    <property type="match status" value="1"/>
</dbReference>
<evidence type="ECO:0000313" key="4">
    <source>
        <dbReference type="EMBL" id="KIO29911.1"/>
    </source>
</evidence>
<feature type="region of interest" description="Disordered" evidence="2">
    <location>
        <begin position="1"/>
        <end position="49"/>
    </location>
</feature>
<dbReference type="EMBL" id="KN822977">
    <property type="protein sequence ID" value="KIO29911.1"/>
    <property type="molecule type" value="Genomic_DNA"/>
</dbReference>
<dbReference type="Pfam" id="PF13424">
    <property type="entry name" value="TPR_12"/>
    <property type="match status" value="3"/>
</dbReference>
<dbReference type="InterPro" id="IPR001245">
    <property type="entry name" value="Ser-Thr/Tyr_kinase_cat_dom"/>
</dbReference>
<dbReference type="PROSITE" id="PS50011">
    <property type="entry name" value="PROTEIN_KINASE_DOM"/>
    <property type="match status" value="1"/>
</dbReference>
<dbReference type="InterPro" id="IPR000719">
    <property type="entry name" value="Prot_kinase_dom"/>
</dbReference>
<accession>A0A0C3QP11</accession>
<feature type="compositionally biased region" description="Polar residues" evidence="2">
    <location>
        <begin position="206"/>
        <end position="220"/>
    </location>
</feature>
<feature type="repeat" description="TPR" evidence="1">
    <location>
        <begin position="357"/>
        <end position="390"/>
    </location>
</feature>
<protein>
    <recommendedName>
        <fullName evidence="3">Protein kinase domain-containing protein</fullName>
    </recommendedName>
</protein>
<organism evidence="4 5">
    <name type="scientific">Tulasnella calospora MUT 4182</name>
    <dbReference type="NCBI Taxonomy" id="1051891"/>
    <lineage>
        <taxon>Eukaryota</taxon>
        <taxon>Fungi</taxon>
        <taxon>Dikarya</taxon>
        <taxon>Basidiomycota</taxon>
        <taxon>Agaricomycotina</taxon>
        <taxon>Agaricomycetes</taxon>
        <taxon>Cantharellales</taxon>
        <taxon>Tulasnellaceae</taxon>
        <taxon>Tulasnella</taxon>
    </lineage>
</organism>
<dbReference type="SUPFAM" id="SSF48452">
    <property type="entry name" value="TPR-like"/>
    <property type="match status" value="2"/>
</dbReference>
<dbReference type="PROSITE" id="PS50005">
    <property type="entry name" value="TPR"/>
    <property type="match status" value="3"/>
</dbReference>
<name>A0A0C3QP11_9AGAM</name>
<dbReference type="SUPFAM" id="SSF56112">
    <property type="entry name" value="Protein kinase-like (PK-like)"/>
    <property type="match status" value="1"/>
</dbReference>
<dbReference type="AlphaFoldDB" id="A0A0C3QP11"/>
<keyword evidence="1" id="KW-0802">TPR repeat</keyword>
<evidence type="ECO:0000259" key="3">
    <source>
        <dbReference type="PROSITE" id="PS50011"/>
    </source>
</evidence>
<reference evidence="5" key="2">
    <citation type="submission" date="2015-01" db="EMBL/GenBank/DDBJ databases">
        <title>Evolutionary Origins and Diversification of the Mycorrhizal Mutualists.</title>
        <authorList>
            <consortium name="DOE Joint Genome Institute"/>
            <consortium name="Mycorrhizal Genomics Consortium"/>
            <person name="Kohler A."/>
            <person name="Kuo A."/>
            <person name="Nagy L.G."/>
            <person name="Floudas D."/>
            <person name="Copeland A."/>
            <person name="Barry K.W."/>
            <person name="Cichocki N."/>
            <person name="Veneault-Fourrey C."/>
            <person name="LaButti K."/>
            <person name="Lindquist E.A."/>
            <person name="Lipzen A."/>
            <person name="Lundell T."/>
            <person name="Morin E."/>
            <person name="Murat C."/>
            <person name="Riley R."/>
            <person name="Ohm R."/>
            <person name="Sun H."/>
            <person name="Tunlid A."/>
            <person name="Henrissat B."/>
            <person name="Grigoriev I.V."/>
            <person name="Hibbett D.S."/>
            <person name="Martin F."/>
        </authorList>
    </citation>
    <scope>NUCLEOTIDE SEQUENCE [LARGE SCALE GENOMIC DNA]</scope>
    <source>
        <strain evidence="5">MUT 4182</strain>
    </source>
</reference>
<dbReference type="Gene3D" id="1.25.40.10">
    <property type="entry name" value="Tetratricopeptide repeat domain"/>
    <property type="match status" value="2"/>
</dbReference>
<reference evidence="4 5" key="1">
    <citation type="submission" date="2014-04" db="EMBL/GenBank/DDBJ databases">
        <authorList>
            <consortium name="DOE Joint Genome Institute"/>
            <person name="Kuo A."/>
            <person name="Girlanda M."/>
            <person name="Perotto S."/>
            <person name="Kohler A."/>
            <person name="Nagy L.G."/>
            <person name="Floudas D."/>
            <person name="Copeland A."/>
            <person name="Barry K.W."/>
            <person name="Cichocki N."/>
            <person name="Veneault-Fourrey C."/>
            <person name="LaButti K."/>
            <person name="Lindquist E.A."/>
            <person name="Lipzen A."/>
            <person name="Lundell T."/>
            <person name="Morin E."/>
            <person name="Murat C."/>
            <person name="Sun H."/>
            <person name="Tunlid A."/>
            <person name="Henrissat B."/>
            <person name="Grigoriev I.V."/>
            <person name="Hibbett D.S."/>
            <person name="Martin F."/>
            <person name="Nordberg H.P."/>
            <person name="Cantor M.N."/>
            <person name="Hua S.X."/>
        </authorList>
    </citation>
    <scope>NUCLEOTIDE SEQUENCE [LARGE SCALE GENOMIC DNA]</scope>
    <source>
        <strain evidence="4 5">MUT 4182</strain>
    </source>
</reference>
<dbReference type="Gene3D" id="1.10.510.10">
    <property type="entry name" value="Transferase(Phosphotransferase) domain 1"/>
    <property type="match status" value="1"/>
</dbReference>
<dbReference type="GO" id="GO:0005524">
    <property type="term" value="F:ATP binding"/>
    <property type="evidence" value="ECO:0007669"/>
    <property type="project" value="InterPro"/>
</dbReference>
<evidence type="ECO:0000256" key="1">
    <source>
        <dbReference type="PROSITE-ProRule" id="PRU00339"/>
    </source>
</evidence>
<feature type="region of interest" description="Disordered" evidence="2">
    <location>
        <begin position="206"/>
        <end position="225"/>
    </location>
</feature>
<dbReference type="HOGENOM" id="CLU_000288_7_37_1"/>
<dbReference type="Pfam" id="PF07714">
    <property type="entry name" value="PK_Tyr_Ser-Thr"/>
    <property type="match status" value="1"/>
</dbReference>
<feature type="repeat" description="TPR" evidence="1">
    <location>
        <begin position="557"/>
        <end position="590"/>
    </location>
</feature>
<dbReference type="SMART" id="SM00028">
    <property type="entry name" value="TPR"/>
    <property type="match status" value="8"/>
</dbReference>
<dbReference type="PANTHER" id="PTHR10098:SF108">
    <property type="entry name" value="TETRATRICOPEPTIDE REPEAT PROTEIN 28"/>
    <property type="match status" value="1"/>
</dbReference>
<proteinExistence type="predicted"/>
<dbReference type="InterPro" id="IPR019734">
    <property type="entry name" value="TPR_rpt"/>
</dbReference>
<dbReference type="GO" id="GO:0004672">
    <property type="term" value="F:protein kinase activity"/>
    <property type="evidence" value="ECO:0007669"/>
    <property type="project" value="InterPro"/>
</dbReference>